<dbReference type="EMBL" id="DQ471877">
    <property type="protein sequence ID" value="ABF06547.1"/>
    <property type="molecule type" value="mRNA"/>
</dbReference>
<dbReference type="InterPro" id="IPR017972">
    <property type="entry name" value="Cyt_P450_CS"/>
</dbReference>
<dbReference type="PRINTS" id="PR00463">
    <property type="entry name" value="EP450I"/>
</dbReference>
<dbReference type="GO" id="GO:0016705">
    <property type="term" value="F:oxidoreductase activity, acting on paired donors, with incorporation or reduction of molecular oxygen"/>
    <property type="evidence" value="ECO:0007669"/>
    <property type="project" value="InterPro"/>
</dbReference>
<keyword evidence="6 8" id="KW-0408">Iron</keyword>
<keyword evidence="5 9" id="KW-0560">Oxidoreductase</keyword>
<organism evidence="10">
    <name type="scientific">Ips paraconfusus</name>
    <dbReference type="NCBI Taxonomy" id="89938"/>
    <lineage>
        <taxon>Eukaryota</taxon>
        <taxon>Metazoa</taxon>
        <taxon>Ecdysozoa</taxon>
        <taxon>Arthropoda</taxon>
        <taxon>Hexapoda</taxon>
        <taxon>Insecta</taxon>
        <taxon>Pterygota</taxon>
        <taxon>Neoptera</taxon>
        <taxon>Endopterygota</taxon>
        <taxon>Coleoptera</taxon>
        <taxon>Polyphaga</taxon>
        <taxon>Cucujiformia</taxon>
        <taxon>Curculionidae</taxon>
        <taxon>Scolytinae</taxon>
        <taxon>Ips</taxon>
    </lineage>
</organism>
<evidence type="ECO:0000256" key="3">
    <source>
        <dbReference type="ARBA" id="ARBA00022617"/>
    </source>
</evidence>
<dbReference type="SUPFAM" id="SSF48264">
    <property type="entry name" value="Cytochrome P450"/>
    <property type="match status" value="1"/>
</dbReference>
<dbReference type="GO" id="GO:0020037">
    <property type="term" value="F:heme binding"/>
    <property type="evidence" value="ECO:0007669"/>
    <property type="project" value="InterPro"/>
</dbReference>
<dbReference type="PRINTS" id="PR00385">
    <property type="entry name" value="P450"/>
</dbReference>
<evidence type="ECO:0000256" key="1">
    <source>
        <dbReference type="ARBA" id="ARBA00001971"/>
    </source>
</evidence>
<dbReference type="InterPro" id="IPR002401">
    <property type="entry name" value="Cyt_P450_E_grp-I"/>
</dbReference>
<evidence type="ECO:0000256" key="4">
    <source>
        <dbReference type="ARBA" id="ARBA00022723"/>
    </source>
</evidence>
<dbReference type="Pfam" id="PF00067">
    <property type="entry name" value="p450"/>
    <property type="match status" value="1"/>
</dbReference>
<evidence type="ECO:0000313" key="10">
    <source>
        <dbReference type="EMBL" id="ABF06547.1"/>
    </source>
</evidence>
<reference evidence="10" key="1">
    <citation type="submission" date="2006-04" db="EMBL/GenBank/DDBJ databases">
        <authorList>
            <person name="Huber D.P.W."/>
            <person name="Erickson M.L."/>
            <person name="Leutenegger C.M."/>
            <person name="Bohlmann J."/>
            <person name="Seybold S.J."/>
        </authorList>
    </citation>
    <scope>NUCLEOTIDE SEQUENCE</scope>
</reference>
<dbReference type="InterPro" id="IPR036396">
    <property type="entry name" value="Cyt_P450_sf"/>
</dbReference>
<name>A1BPS0_9CUCU</name>
<evidence type="ECO:0000256" key="7">
    <source>
        <dbReference type="ARBA" id="ARBA00023033"/>
    </source>
</evidence>
<dbReference type="AlphaFoldDB" id="A1BPS0"/>
<comment type="similarity">
    <text evidence="2 9">Belongs to the cytochrome P450 family.</text>
</comment>
<proteinExistence type="evidence at transcript level"/>
<keyword evidence="3 8" id="KW-0349">Heme</keyword>
<dbReference type="InterPro" id="IPR001128">
    <property type="entry name" value="Cyt_P450"/>
</dbReference>
<accession>A1BPS0</accession>
<dbReference type="PANTHER" id="PTHR24291:SF146">
    <property type="entry name" value="CYTOCHROME P450"/>
    <property type="match status" value="1"/>
</dbReference>
<dbReference type="InterPro" id="IPR050196">
    <property type="entry name" value="Cytochrome_P450_Monoox"/>
</dbReference>
<feature type="binding site" description="axial binding residue" evidence="8">
    <location>
        <position position="375"/>
    </location>
    <ligand>
        <name>heme</name>
        <dbReference type="ChEBI" id="CHEBI:30413"/>
    </ligand>
    <ligandPart>
        <name>Fe</name>
        <dbReference type="ChEBI" id="CHEBI:18248"/>
    </ligandPart>
</feature>
<gene>
    <name evidence="10" type="primary">CYP4BE1</name>
</gene>
<protein>
    <submittedName>
        <fullName evidence="10">CYP4BE1</fullName>
    </submittedName>
</protein>
<sequence>MIKAWLGPVPILFVVDPDSAKVILESNTLITKSSFYDKVADWIGTGLLISTNEKWQSRRKLLTPAFHFNILKGYTEVMVKEGEVFVDQLDKLADTGREFNLYPYVKRCALDIICETAMGTHINAQIGMNSEYVDAVTRVSDLTWTYIRFPFFWIKPIWYASSYGFEFDRLVKLTNDFTRKVINERREALREEGILESGPKISTKQRMAFLDLLLMHQAASNLNDEDIREEVDTFMFEGHDTTAAGMAFAIWLIGQNAEAQAKVHAEVDSIFGDSSRPPEEADVTKLVYLERCIKESLRLFPSVPLFARRLTHDITIKDTVLPEGLNLILAPLATHRDPEQYERPWEFYPDHFTQEAIAKRHPYAYFPFSAGPRNCIGQKFALSEEKIVLSWFFRRFRVESSEPMPGNRPLPELILKPSDGVLCKIYRRRH</sequence>
<dbReference type="PROSITE" id="PS00086">
    <property type="entry name" value="CYTOCHROME_P450"/>
    <property type="match status" value="1"/>
</dbReference>
<keyword evidence="7 9" id="KW-0503">Monooxygenase</keyword>
<evidence type="ECO:0000256" key="2">
    <source>
        <dbReference type="ARBA" id="ARBA00010617"/>
    </source>
</evidence>
<comment type="cofactor">
    <cofactor evidence="1 8">
        <name>heme</name>
        <dbReference type="ChEBI" id="CHEBI:30413"/>
    </cofactor>
</comment>
<dbReference type="GO" id="GO:0004497">
    <property type="term" value="F:monooxygenase activity"/>
    <property type="evidence" value="ECO:0007669"/>
    <property type="project" value="UniProtKB-KW"/>
</dbReference>
<dbReference type="CDD" id="cd20628">
    <property type="entry name" value="CYP4"/>
    <property type="match status" value="1"/>
</dbReference>
<evidence type="ECO:0000256" key="5">
    <source>
        <dbReference type="ARBA" id="ARBA00023002"/>
    </source>
</evidence>
<dbReference type="PANTHER" id="PTHR24291">
    <property type="entry name" value="CYTOCHROME P450 FAMILY 4"/>
    <property type="match status" value="1"/>
</dbReference>
<reference evidence="10" key="2">
    <citation type="journal article" date="2007" name="Insect Mol. Biol.">
        <title>Isolation and extreme sex-specific expression of cytochrome P450 genes in the bark beetle, Ips paraconfusus, following feeding on the phloem of host ponderosa pine, Pinus ponderosa.</title>
        <authorList>
            <person name="Huber D.P."/>
            <person name="Erickson M.L."/>
            <person name="Leutenegger C.M."/>
            <person name="Bohlmann J."/>
            <person name="Seybold S.J."/>
        </authorList>
    </citation>
    <scope>NUCLEOTIDE SEQUENCE</scope>
</reference>
<dbReference type="GO" id="GO:0005506">
    <property type="term" value="F:iron ion binding"/>
    <property type="evidence" value="ECO:0007669"/>
    <property type="project" value="InterPro"/>
</dbReference>
<evidence type="ECO:0000256" key="8">
    <source>
        <dbReference type="PIRSR" id="PIRSR602401-1"/>
    </source>
</evidence>
<dbReference type="Gene3D" id="1.10.630.10">
    <property type="entry name" value="Cytochrome P450"/>
    <property type="match status" value="1"/>
</dbReference>
<evidence type="ECO:0000256" key="6">
    <source>
        <dbReference type="ARBA" id="ARBA00023004"/>
    </source>
</evidence>
<evidence type="ECO:0000256" key="9">
    <source>
        <dbReference type="RuleBase" id="RU000461"/>
    </source>
</evidence>
<keyword evidence="4 8" id="KW-0479">Metal-binding</keyword>